<dbReference type="EMBL" id="CP002014">
    <property type="protein sequence ID" value="ADG18144.1"/>
    <property type="molecule type" value="Genomic_DNA"/>
</dbReference>
<name>D5WI49_PARAM</name>
<dbReference type="Pfam" id="PF13561">
    <property type="entry name" value="adh_short_C2"/>
    <property type="match status" value="1"/>
</dbReference>
<dbReference type="InterPro" id="IPR002347">
    <property type="entry name" value="SDR_fam"/>
</dbReference>
<dbReference type="FunFam" id="3.40.50.720:FF:000084">
    <property type="entry name" value="Short-chain dehydrogenase reductase"/>
    <property type="match status" value="1"/>
</dbReference>
<dbReference type="PANTHER" id="PTHR43477:SF1">
    <property type="entry name" value="DIHYDROANTICAPSIN 7-DEHYDROGENASE"/>
    <property type="match status" value="1"/>
</dbReference>
<dbReference type="PRINTS" id="PR00080">
    <property type="entry name" value="SDRFAMILY"/>
</dbReference>
<evidence type="ECO:0000256" key="2">
    <source>
        <dbReference type="ARBA" id="ARBA00023002"/>
    </source>
</evidence>
<dbReference type="PANTHER" id="PTHR43477">
    <property type="entry name" value="DIHYDROANTICAPSIN 7-DEHYDROGENASE"/>
    <property type="match status" value="1"/>
</dbReference>
<dbReference type="AlphaFoldDB" id="D5WI49"/>
<keyword evidence="2" id="KW-0560">Oxidoreductase</keyword>
<dbReference type="STRING" id="640511.BC1002_4149"/>
<dbReference type="InterPro" id="IPR051122">
    <property type="entry name" value="SDR_DHRS6-like"/>
</dbReference>
<dbReference type="GO" id="GO:0016491">
    <property type="term" value="F:oxidoreductase activity"/>
    <property type="evidence" value="ECO:0007669"/>
    <property type="project" value="UniProtKB-KW"/>
</dbReference>
<evidence type="ECO:0000313" key="3">
    <source>
        <dbReference type="EMBL" id="ADG18144.1"/>
    </source>
</evidence>
<protein>
    <submittedName>
        <fullName evidence="3">Short-chain dehydrogenase/reductase SDR</fullName>
    </submittedName>
</protein>
<organism evidence="3 4">
    <name type="scientific">Paraburkholderia atlantica</name>
    <dbReference type="NCBI Taxonomy" id="2654982"/>
    <lineage>
        <taxon>Bacteria</taxon>
        <taxon>Pseudomonadati</taxon>
        <taxon>Pseudomonadota</taxon>
        <taxon>Betaproteobacteria</taxon>
        <taxon>Burkholderiales</taxon>
        <taxon>Burkholderiaceae</taxon>
        <taxon>Paraburkholderia</taxon>
    </lineage>
</organism>
<evidence type="ECO:0000256" key="1">
    <source>
        <dbReference type="ARBA" id="ARBA00006484"/>
    </source>
</evidence>
<dbReference type="PRINTS" id="PR00081">
    <property type="entry name" value="GDHRDH"/>
</dbReference>
<proteinExistence type="inferred from homology"/>
<reference evidence="3 4" key="2">
    <citation type="journal article" date="2012" name="J. Bacteriol.">
        <title>Genome Sequences of Burkholderia sp. Strains CCGE1002 and H160, Isolated from Legume Nodules in Mexico and Brazil.</title>
        <authorList>
            <person name="Ormeno-Orrillo E."/>
            <person name="Rogel M.A."/>
            <person name="Chueire L.M."/>
            <person name="Tiedje J.M."/>
            <person name="Martinez-Romero E."/>
            <person name="Hungria M."/>
        </authorList>
    </citation>
    <scope>NUCLEOTIDE SEQUENCE [LARGE SCALE GENOMIC DNA]</scope>
    <source>
        <strain evidence="3 4">CCGE1002</strain>
    </source>
</reference>
<dbReference type="CDD" id="cd05233">
    <property type="entry name" value="SDR_c"/>
    <property type="match status" value="1"/>
</dbReference>
<dbReference type="Gene3D" id="3.40.50.720">
    <property type="entry name" value="NAD(P)-binding Rossmann-like Domain"/>
    <property type="match status" value="1"/>
</dbReference>
<accession>D5WI49</accession>
<evidence type="ECO:0000313" key="4">
    <source>
        <dbReference type="Proteomes" id="UP000002190"/>
    </source>
</evidence>
<dbReference type="InterPro" id="IPR036291">
    <property type="entry name" value="NAD(P)-bd_dom_sf"/>
</dbReference>
<reference evidence="4" key="1">
    <citation type="submission" date="2010-04" db="EMBL/GenBank/DDBJ databases">
        <title>Complete sequence of chromosome 2 of Burkholderia sp. CCGE1002.</title>
        <authorList>
            <consortium name="US DOE Joint Genome Institute"/>
            <person name="Lucas S."/>
            <person name="Copeland A."/>
            <person name="Lapidus A."/>
            <person name="Cheng J.-F."/>
            <person name="Bruce D."/>
            <person name="Goodwin L."/>
            <person name="Pitluck S."/>
            <person name="Chertkov O."/>
            <person name="Detter J.C."/>
            <person name="Han C."/>
            <person name="Tapia R."/>
            <person name="Land M."/>
            <person name="Hauser L."/>
            <person name="Kyrpides N."/>
            <person name="Ovchinnikova G."/>
            <person name="Martinez-Romero E."/>
            <person name="Hernandez M.A.R."/>
            <person name="Tiedje J.M."/>
            <person name="Woyke T."/>
        </authorList>
    </citation>
    <scope>NUCLEOTIDE SEQUENCE [LARGE SCALE GENOMIC DNA]</scope>
    <source>
        <strain evidence="4">CCGE1002</strain>
    </source>
</reference>
<dbReference type="SUPFAM" id="SSF51735">
    <property type="entry name" value="NAD(P)-binding Rossmann-fold domains"/>
    <property type="match status" value="1"/>
</dbReference>
<comment type="similarity">
    <text evidence="1">Belongs to the short-chain dehydrogenases/reductases (SDR) family.</text>
</comment>
<sequence length="274" mass="29224">MTTFADKISRGPCAGRLQDKVALVTGAGGGQGQIVSLLFAEAGAKVCASDINPATLEQTRALAEQRGLKIDFAMVDASSPEQVNGWIDRVMQKHGRIDVLYNNGAGVHMAPFDQMTFEQWKETIRLELDVIYLPTKAVWPIMSEQKSGSIINIASCAGMLAAEGLGTTAHAAGKGGVIALTRQLSLEGAPHWIRVNCISPGPIMGPALQRPYDESPYFRKLFDSTPSLDRHGYPLDIAYAGLFLASDESTFITGVNLPIDGGATSKVGAMMGRS</sequence>
<dbReference type="KEGG" id="bge:BC1002_4149"/>
<dbReference type="Proteomes" id="UP000002190">
    <property type="component" value="Chromosome 2"/>
</dbReference>
<dbReference type="HOGENOM" id="CLU_010194_1_2_4"/>
<gene>
    <name evidence="3" type="ordered locus">BC1002_4149</name>
</gene>
<dbReference type="eggNOG" id="COG1028">
    <property type="taxonomic scope" value="Bacteria"/>
</dbReference>